<dbReference type="RefSeq" id="WP_348025928.1">
    <property type="nucleotide sequence ID" value="NZ_CP129113.1"/>
</dbReference>
<sequence>MNVLKAIPPIQLHPVLLFFFLAAYLTGAFTEFAVMLLIVCIHELGHVLMALYFRWRIEKIMIWIFGGVMKTAEHGSRPISEEALVVIAGPFQHVLIFACLILFGNYIPDPFLSTLHNANMMILLFNMLPVWPLDGGKLLSLVLASILPCRKAHTFTIILSVFLGLVLLSIQLIYFSFQLTSICLVLFLLMENRTEWKQRYYAFIRFLLKRPVMQIERVTETRSGHDERLLIILSKIRRNRRHIFIFKEKNNEQRVHESELLKAYFSSGSHDKTIGQILARRN</sequence>
<dbReference type="Proteomes" id="UP001180087">
    <property type="component" value="Chromosome"/>
</dbReference>
<keyword evidence="7" id="KW-0378">Hydrolase</keyword>
<dbReference type="Pfam" id="PF02163">
    <property type="entry name" value="Peptidase_M50"/>
    <property type="match status" value="2"/>
</dbReference>
<feature type="domain" description="Peptidase M50" evidence="13">
    <location>
        <begin position="33"/>
        <end position="103"/>
    </location>
</feature>
<dbReference type="PANTHER" id="PTHR39188:SF3">
    <property type="entry name" value="STAGE IV SPORULATION PROTEIN FB"/>
    <property type="match status" value="1"/>
</dbReference>
<dbReference type="EMBL" id="CP129113">
    <property type="protein sequence ID" value="WLV23680.1"/>
    <property type="molecule type" value="Genomic_DNA"/>
</dbReference>
<evidence type="ECO:0000256" key="9">
    <source>
        <dbReference type="ARBA" id="ARBA00022989"/>
    </source>
</evidence>
<evidence type="ECO:0000256" key="1">
    <source>
        <dbReference type="ARBA" id="ARBA00001947"/>
    </source>
</evidence>
<reference evidence="14" key="1">
    <citation type="submission" date="2023-06" db="EMBL/GenBank/DDBJ databases">
        <title>A Treasure from Seagulls: Isolation and Description of Aciduricobacillus qingdaonensis gen. nov., sp. nov., a Rare Obligately Uric Acid-utilizing Member in the Family Bacillaceae.</title>
        <authorList>
            <person name="Liu W."/>
            <person name="Wang B."/>
        </authorList>
    </citation>
    <scope>NUCLEOTIDE SEQUENCE</scope>
    <source>
        <strain evidence="14">44XB</strain>
    </source>
</reference>
<protein>
    <submittedName>
        <fullName evidence="14">Stage IV sporulation protein FB</fullName>
    </submittedName>
</protein>
<feature type="transmembrane region" description="Helical" evidence="12">
    <location>
        <begin position="12"/>
        <end position="29"/>
    </location>
</feature>
<keyword evidence="5 12" id="KW-0812">Transmembrane</keyword>
<keyword evidence="15" id="KW-1185">Reference proteome</keyword>
<feature type="transmembrane region" description="Helical" evidence="12">
    <location>
        <begin position="83"/>
        <end position="107"/>
    </location>
</feature>
<evidence type="ECO:0000256" key="6">
    <source>
        <dbReference type="ARBA" id="ARBA00022723"/>
    </source>
</evidence>
<evidence type="ECO:0000256" key="3">
    <source>
        <dbReference type="ARBA" id="ARBA00007931"/>
    </source>
</evidence>
<evidence type="ECO:0000259" key="13">
    <source>
        <dbReference type="Pfam" id="PF02163"/>
    </source>
</evidence>
<evidence type="ECO:0000256" key="12">
    <source>
        <dbReference type="SAM" id="Phobius"/>
    </source>
</evidence>
<feature type="transmembrane region" description="Helical" evidence="12">
    <location>
        <begin position="35"/>
        <end position="53"/>
    </location>
</feature>
<keyword evidence="9 12" id="KW-1133">Transmembrane helix</keyword>
<evidence type="ECO:0000313" key="15">
    <source>
        <dbReference type="Proteomes" id="UP001180087"/>
    </source>
</evidence>
<comment type="similarity">
    <text evidence="3">Belongs to the peptidase M50B family.</text>
</comment>
<evidence type="ECO:0000256" key="10">
    <source>
        <dbReference type="ARBA" id="ARBA00023049"/>
    </source>
</evidence>
<evidence type="ECO:0000256" key="4">
    <source>
        <dbReference type="ARBA" id="ARBA00022670"/>
    </source>
</evidence>
<feature type="domain" description="Peptidase M50" evidence="13">
    <location>
        <begin position="111"/>
        <end position="163"/>
    </location>
</feature>
<keyword evidence="10" id="KW-0482">Metalloprotease</keyword>
<dbReference type="PANTHER" id="PTHR39188">
    <property type="entry name" value="MEMBRANE-ASSOCIATED ZINC METALLOPROTEASE M50B"/>
    <property type="match status" value="1"/>
</dbReference>
<proteinExistence type="inferred from homology"/>
<evidence type="ECO:0000313" key="14">
    <source>
        <dbReference type="EMBL" id="WLV23680.1"/>
    </source>
</evidence>
<evidence type="ECO:0000256" key="5">
    <source>
        <dbReference type="ARBA" id="ARBA00022692"/>
    </source>
</evidence>
<feature type="transmembrane region" description="Helical" evidence="12">
    <location>
        <begin position="138"/>
        <end position="166"/>
    </location>
</feature>
<evidence type="ECO:0000256" key="8">
    <source>
        <dbReference type="ARBA" id="ARBA00022833"/>
    </source>
</evidence>
<name>A0ABY9KSJ6_9BACI</name>
<evidence type="ECO:0000256" key="2">
    <source>
        <dbReference type="ARBA" id="ARBA00004141"/>
    </source>
</evidence>
<keyword evidence="6" id="KW-0479">Metal-binding</keyword>
<comment type="cofactor">
    <cofactor evidence="1">
        <name>Zn(2+)</name>
        <dbReference type="ChEBI" id="CHEBI:29105"/>
    </cofactor>
</comment>
<keyword evidence="4" id="KW-0645">Protease</keyword>
<gene>
    <name evidence="14" type="ORF">QR721_08480</name>
</gene>
<keyword evidence="8" id="KW-0862">Zinc</keyword>
<comment type="subcellular location">
    <subcellularLocation>
        <location evidence="2">Membrane</location>
        <topology evidence="2">Multi-pass membrane protein</topology>
    </subcellularLocation>
</comment>
<keyword evidence="11 12" id="KW-0472">Membrane</keyword>
<dbReference type="InterPro" id="IPR008915">
    <property type="entry name" value="Peptidase_M50"/>
</dbReference>
<organism evidence="14 15">
    <name type="scientific">Aciduricibacillus chroicocephali</name>
    <dbReference type="NCBI Taxonomy" id="3054939"/>
    <lineage>
        <taxon>Bacteria</taxon>
        <taxon>Bacillati</taxon>
        <taxon>Bacillota</taxon>
        <taxon>Bacilli</taxon>
        <taxon>Bacillales</taxon>
        <taxon>Bacillaceae</taxon>
        <taxon>Aciduricibacillus</taxon>
    </lineage>
</organism>
<accession>A0ABY9KSJ6</accession>
<evidence type="ECO:0000256" key="7">
    <source>
        <dbReference type="ARBA" id="ARBA00022801"/>
    </source>
</evidence>
<evidence type="ECO:0000256" key="11">
    <source>
        <dbReference type="ARBA" id="ARBA00023136"/>
    </source>
</evidence>